<dbReference type="PANTHER" id="PTHR33596:SF17">
    <property type="entry name" value="COLD-REGULATED 413 INNER MEMBRANE PROTEIN 1, CHLOROPLASTIC-RELATED"/>
    <property type="match status" value="1"/>
</dbReference>
<name>A0A8T0S0P7_PANVG</name>
<comment type="caution">
    <text evidence="7">The sequence shown here is derived from an EMBL/GenBank/DDBJ whole genome shotgun (WGS) entry which is preliminary data.</text>
</comment>
<evidence type="ECO:0000313" key="8">
    <source>
        <dbReference type="Proteomes" id="UP000823388"/>
    </source>
</evidence>
<evidence type="ECO:0000313" key="7">
    <source>
        <dbReference type="EMBL" id="KAG2590638.1"/>
    </source>
</evidence>
<comment type="similarity">
    <text evidence="2">Belongs to the Cold-regulated 413 protein family.</text>
</comment>
<feature type="non-terminal residue" evidence="7">
    <location>
        <position position="130"/>
    </location>
</feature>
<comment type="subcellular location">
    <subcellularLocation>
        <location evidence="1">Membrane</location>
        <topology evidence="1">Multi-pass membrane protein</topology>
    </subcellularLocation>
</comment>
<evidence type="ECO:0000256" key="4">
    <source>
        <dbReference type="ARBA" id="ARBA00022989"/>
    </source>
</evidence>
<keyword evidence="8" id="KW-1185">Reference proteome</keyword>
<keyword evidence="4 6" id="KW-1133">Transmembrane helix</keyword>
<dbReference type="AlphaFoldDB" id="A0A8T0S0P7"/>
<dbReference type="EMBL" id="CM029046">
    <property type="protein sequence ID" value="KAG2590638.1"/>
    <property type="molecule type" value="Genomic_DNA"/>
</dbReference>
<dbReference type="GO" id="GO:0016020">
    <property type="term" value="C:membrane"/>
    <property type="evidence" value="ECO:0007669"/>
    <property type="project" value="UniProtKB-SubCell"/>
</dbReference>
<dbReference type="PANTHER" id="PTHR33596">
    <property type="entry name" value="COLD-REGULATED 413 PLASMA MEMBRANE PROTEIN 2"/>
    <property type="match status" value="1"/>
</dbReference>
<reference evidence="7" key="1">
    <citation type="submission" date="2020-05" db="EMBL/GenBank/DDBJ databases">
        <title>WGS assembly of Panicum virgatum.</title>
        <authorList>
            <person name="Lovell J.T."/>
            <person name="Jenkins J."/>
            <person name="Shu S."/>
            <person name="Juenger T.E."/>
            <person name="Schmutz J."/>
        </authorList>
    </citation>
    <scope>NUCLEOTIDE SEQUENCE</scope>
    <source>
        <strain evidence="7">AP13</strain>
    </source>
</reference>
<keyword evidence="5 6" id="KW-0472">Membrane</keyword>
<keyword evidence="3 6" id="KW-0812">Transmembrane</keyword>
<evidence type="ECO:0000256" key="2">
    <source>
        <dbReference type="ARBA" id="ARBA00005852"/>
    </source>
</evidence>
<evidence type="ECO:0000256" key="1">
    <source>
        <dbReference type="ARBA" id="ARBA00004141"/>
    </source>
</evidence>
<sequence>MAAGGTTIRRSLLVPLFALQAPSSTVSWIKGDYGRWIAFVGILLRLFYSLPGELELPLSTILLVVTASYQIMDLRGPSQGGAILSAAIAMYLTFQQFNGVGSWRRAFRRESMIATFSIICMIFFMQMALI</sequence>
<evidence type="ECO:0000256" key="3">
    <source>
        <dbReference type="ARBA" id="ARBA00022692"/>
    </source>
</evidence>
<dbReference type="Proteomes" id="UP000823388">
    <property type="component" value="Chromosome 5N"/>
</dbReference>
<dbReference type="InterPro" id="IPR008892">
    <property type="entry name" value="COR413"/>
</dbReference>
<organism evidence="7 8">
    <name type="scientific">Panicum virgatum</name>
    <name type="common">Blackwell switchgrass</name>
    <dbReference type="NCBI Taxonomy" id="38727"/>
    <lineage>
        <taxon>Eukaryota</taxon>
        <taxon>Viridiplantae</taxon>
        <taxon>Streptophyta</taxon>
        <taxon>Embryophyta</taxon>
        <taxon>Tracheophyta</taxon>
        <taxon>Spermatophyta</taxon>
        <taxon>Magnoliopsida</taxon>
        <taxon>Liliopsida</taxon>
        <taxon>Poales</taxon>
        <taxon>Poaceae</taxon>
        <taxon>PACMAD clade</taxon>
        <taxon>Panicoideae</taxon>
        <taxon>Panicodae</taxon>
        <taxon>Paniceae</taxon>
        <taxon>Panicinae</taxon>
        <taxon>Panicum</taxon>
        <taxon>Panicum sect. Hiantes</taxon>
    </lineage>
</organism>
<gene>
    <name evidence="7" type="ORF">PVAP13_5NG420800</name>
</gene>
<feature type="transmembrane region" description="Helical" evidence="6">
    <location>
        <begin position="112"/>
        <end position="129"/>
    </location>
</feature>
<accession>A0A8T0S0P7</accession>
<protein>
    <submittedName>
        <fullName evidence="7">Uncharacterized protein</fullName>
    </submittedName>
</protein>
<evidence type="ECO:0000256" key="5">
    <source>
        <dbReference type="ARBA" id="ARBA00023136"/>
    </source>
</evidence>
<evidence type="ECO:0000256" key="6">
    <source>
        <dbReference type="SAM" id="Phobius"/>
    </source>
</evidence>
<dbReference type="Pfam" id="PF05562">
    <property type="entry name" value="WCOR413"/>
    <property type="match status" value="1"/>
</dbReference>
<proteinExistence type="inferred from homology"/>